<reference evidence="3" key="1">
    <citation type="submission" date="2020-03" db="EMBL/GenBank/DDBJ databases">
        <title>Draft Genome Sequence of Cylindrodendrum hubeiense.</title>
        <authorList>
            <person name="Buettner E."/>
            <person name="Kellner H."/>
        </authorList>
    </citation>
    <scope>NUCLEOTIDE SEQUENCE</scope>
    <source>
        <strain evidence="3">IHI 201604</strain>
    </source>
</reference>
<dbReference type="SUPFAM" id="SSF53474">
    <property type="entry name" value="alpha/beta-Hydrolases"/>
    <property type="match status" value="1"/>
</dbReference>
<dbReference type="AlphaFoldDB" id="A0A9P5HDF8"/>
<dbReference type="OrthoDB" id="408631at2759"/>
<sequence length="317" mass="34931">MAEYRHYAVPDPQWVDFPNNLPPGTIRHGLTRAHDPIAPQEGLDIGEFNVPVRDDASITLRSYRRASSGDEALPLFVYMHGGGFVTGGLETDDLTCRAIALETGIAVVSVEYRLAPENKFPVGFEDCFDILRWTSSLDGQSKLNTNLSKGFILGGTSAGANFTAGLTHLARDEGLSPKITGVVFLAGSFCHPDARPEKYLDRILSVDEINDAPGLTRKSIDFFAGKYGAPPTDKRLSPLLFDSHANIAQKAYFAICGWDPRRDEAILLDQLLQEVGLSTKVQIYQGLPHGFWGTCPDLPASKLWLEHLIEGMRWMIE</sequence>
<dbReference type="Proteomes" id="UP000722485">
    <property type="component" value="Unassembled WGS sequence"/>
</dbReference>
<gene>
    <name evidence="3" type="ORF">G7Z17_g7310</name>
</gene>
<feature type="domain" description="Alpha/beta hydrolase fold-3" evidence="2">
    <location>
        <begin position="76"/>
        <end position="292"/>
    </location>
</feature>
<evidence type="ECO:0000313" key="3">
    <source>
        <dbReference type="EMBL" id="KAF7548041.1"/>
    </source>
</evidence>
<dbReference type="InterPro" id="IPR013094">
    <property type="entry name" value="AB_hydrolase_3"/>
</dbReference>
<evidence type="ECO:0000313" key="4">
    <source>
        <dbReference type="Proteomes" id="UP000722485"/>
    </source>
</evidence>
<dbReference type="Gene3D" id="3.40.50.1820">
    <property type="entry name" value="alpha/beta hydrolase"/>
    <property type="match status" value="1"/>
</dbReference>
<dbReference type="GO" id="GO:0016787">
    <property type="term" value="F:hydrolase activity"/>
    <property type="evidence" value="ECO:0007669"/>
    <property type="project" value="UniProtKB-KW"/>
</dbReference>
<dbReference type="Pfam" id="PF07859">
    <property type="entry name" value="Abhydrolase_3"/>
    <property type="match status" value="1"/>
</dbReference>
<proteinExistence type="predicted"/>
<dbReference type="InterPro" id="IPR029058">
    <property type="entry name" value="AB_hydrolase_fold"/>
</dbReference>
<dbReference type="PANTHER" id="PTHR48081:SF8">
    <property type="entry name" value="ALPHA_BETA HYDROLASE FOLD-3 DOMAIN-CONTAINING PROTEIN-RELATED"/>
    <property type="match status" value="1"/>
</dbReference>
<protein>
    <recommendedName>
        <fullName evidence="2">Alpha/beta hydrolase fold-3 domain-containing protein</fullName>
    </recommendedName>
</protein>
<dbReference type="InterPro" id="IPR050300">
    <property type="entry name" value="GDXG_lipolytic_enzyme"/>
</dbReference>
<accession>A0A9P5HDF8</accession>
<evidence type="ECO:0000259" key="2">
    <source>
        <dbReference type="Pfam" id="PF07859"/>
    </source>
</evidence>
<dbReference type="PANTHER" id="PTHR48081">
    <property type="entry name" value="AB HYDROLASE SUPERFAMILY PROTEIN C4A8.06C"/>
    <property type="match status" value="1"/>
</dbReference>
<keyword evidence="4" id="KW-1185">Reference proteome</keyword>
<organism evidence="3 4">
    <name type="scientific">Cylindrodendrum hubeiense</name>
    <dbReference type="NCBI Taxonomy" id="595255"/>
    <lineage>
        <taxon>Eukaryota</taxon>
        <taxon>Fungi</taxon>
        <taxon>Dikarya</taxon>
        <taxon>Ascomycota</taxon>
        <taxon>Pezizomycotina</taxon>
        <taxon>Sordariomycetes</taxon>
        <taxon>Hypocreomycetidae</taxon>
        <taxon>Hypocreales</taxon>
        <taxon>Nectriaceae</taxon>
        <taxon>Cylindrodendrum</taxon>
    </lineage>
</organism>
<dbReference type="EMBL" id="JAANBB010000160">
    <property type="protein sequence ID" value="KAF7548041.1"/>
    <property type="molecule type" value="Genomic_DNA"/>
</dbReference>
<name>A0A9P5HDF8_9HYPO</name>
<evidence type="ECO:0000256" key="1">
    <source>
        <dbReference type="ARBA" id="ARBA00022801"/>
    </source>
</evidence>
<keyword evidence="1" id="KW-0378">Hydrolase</keyword>
<comment type="caution">
    <text evidence="3">The sequence shown here is derived from an EMBL/GenBank/DDBJ whole genome shotgun (WGS) entry which is preliminary data.</text>
</comment>